<dbReference type="Gene3D" id="3.40.190.290">
    <property type="match status" value="1"/>
</dbReference>
<evidence type="ECO:0000313" key="6">
    <source>
        <dbReference type="EMBL" id="BCV46887.1"/>
    </source>
</evidence>
<dbReference type="GO" id="GO:0003677">
    <property type="term" value="F:DNA binding"/>
    <property type="evidence" value="ECO:0007669"/>
    <property type="project" value="UniProtKB-KW"/>
</dbReference>
<dbReference type="InterPro" id="IPR005119">
    <property type="entry name" value="LysR_subst-bd"/>
</dbReference>
<dbReference type="PRINTS" id="PR00039">
    <property type="entry name" value="HTHLYSR"/>
</dbReference>
<organism evidence="6 7">
    <name type="scientific">Shewanella algae</name>
    <dbReference type="NCBI Taxonomy" id="38313"/>
    <lineage>
        <taxon>Bacteria</taxon>
        <taxon>Pseudomonadati</taxon>
        <taxon>Pseudomonadota</taxon>
        <taxon>Gammaproteobacteria</taxon>
        <taxon>Alteromonadales</taxon>
        <taxon>Shewanellaceae</taxon>
        <taxon>Shewanella</taxon>
    </lineage>
</organism>
<gene>
    <name evidence="6" type="ORF">TUM17379_39050</name>
</gene>
<dbReference type="RefSeq" id="WP_208123885.1">
    <property type="nucleotide sequence ID" value="NZ_AP024613.1"/>
</dbReference>
<dbReference type="PANTHER" id="PTHR30346">
    <property type="entry name" value="TRANSCRIPTIONAL DUAL REGULATOR HCAR-RELATED"/>
    <property type="match status" value="1"/>
</dbReference>
<dbReference type="AlphaFoldDB" id="A0AAD1KEN3"/>
<keyword evidence="2" id="KW-0805">Transcription regulation</keyword>
<dbReference type="GO" id="GO:0003700">
    <property type="term" value="F:DNA-binding transcription factor activity"/>
    <property type="evidence" value="ECO:0007669"/>
    <property type="project" value="InterPro"/>
</dbReference>
<dbReference type="Gene3D" id="1.10.10.10">
    <property type="entry name" value="Winged helix-like DNA-binding domain superfamily/Winged helix DNA-binding domain"/>
    <property type="match status" value="1"/>
</dbReference>
<dbReference type="CDD" id="cd05466">
    <property type="entry name" value="PBP2_LTTR_substrate"/>
    <property type="match status" value="1"/>
</dbReference>
<dbReference type="InterPro" id="IPR036390">
    <property type="entry name" value="WH_DNA-bd_sf"/>
</dbReference>
<evidence type="ECO:0000313" key="7">
    <source>
        <dbReference type="Proteomes" id="UP000825078"/>
    </source>
</evidence>
<dbReference type="Proteomes" id="UP000825078">
    <property type="component" value="Chromosome"/>
</dbReference>
<evidence type="ECO:0000256" key="4">
    <source>
        <dbReference type="ARBA" id="ARBA00023163"/>
    </source>
</evidence>
<evidence type="ECO:0000256" key="2">
    <source>
        <dbReference type="ARBA" id="ARBA00023015"/>
    </source>
</evidence>
<dbReference type="EMBL" id="AP024613">
    <property type="protein sequence ID" value="BCV46887.1"/>
    <property type="molecule type" value="Genomic_DNA"/>
</dbReference>
<keyword evidence="4" id="KW-0804">Transcription</keyword>
<protein>
    <submittedName>
        <fullName evidence="6">Transcriptional regulator</fullName>
    </submittedName>
</protein>
<comment type="similarity">
    <text evidence="1">Belongs to the LysR transcriptional regulatory family.</text>
</comment>
<accession>A0AAD1KEN3</accession>
<dbReference type="SUPFAM" id="SSF46785">
    <property type="entry name" value="Winged helix' DNA-binding domain"/>
    <property type="match status" value="1"/>
</dbReference>
<dbReference type="PANTHER" id="PTHR30346:SF0">
    <property type="entry name" value="HCA OPERON TRANSCRIPTIONAL ACTIVATOR HCAR"/>
    <property type="match status" value="1"/>
</dbReference>
<evidence type="ECO:0000256" key="1">
    <source>
        <dbReference type="ARBA" id="ARBA00009437"/>
    </source>
</evidence>
<proteinExistence type="inferred from homology"/>
<dbReference type="Pfam" id="PF00126">
    <property type="entry name" value="HTH_1"/>
    <property type="match status" value="1"/>
</dbReference>
<keyword evidence="3" id="KW-0238">DNA-binding</keyword>
<dbReference type="GO" id="GO:0032993">
    <property type="term" value="C:protein-DNA complex"/>
    <property type="evidence" value="ECO:0007669"/>
    <property type="project" value="TreeGrafter"/>
</dbReference>
<reference evidence="6" key="1">
    <citation type="submission" date="2021-05" db="EMBL/GenBank/DDBJ databases">
        <title>Molecular characterization for Shewanella algae harboring chromosomal blaOXA-55-like strains isolated from clinical and environment sample.</title>
        <authorList>
            <person name="Ohama Y."/>
            <person name="Aoki K."/>
            <person name="Harada S."/>
            <person name="Moriya K."/>
            <person name="Ishii Y."/>
            <person name="Tateda K."/>
        </authorList>
    </citation>
    <scope>NUCLEOTIDE SEQUENCE</scope>
    <source>
        <strain evidence="6">TUM17379</strain>
    </source>
</reference>
<sequence length="298" mass="33227">MPKPQISLAQIRAFCALAQQRSFKEAAEHLQVSQPSIINQIASLEEAYGAKLFLRQRENNRLTQLGVALLPSFRAILSQLKEAEFILLSHSISQTGELHIAAVNPVRLSAIVREFRLIYPNIKVNITFAASNKVLQLLETEAVDAGFFVLPQSQPGLQAFHYYRYKLMAILPRDHRLCRKDTLSIEDFANEELLIREPGSLTRKLFLGALQNAGIAPQLAYELGSRESVREAVAQGLGISVVAEDEHTPHEQIVTKRIVSDQLKASSSLVVHNKQLNSPMIKTLIALVAQHKDTQINV</sequence>
<evidence type="ECO:0000256" key="3">
    <source>
        <dbReference type="ARBA" id="ARBA00023125"/>
    </source>
</evidence>
<dbReference type="PROSITE" id="PS50931">
    <property type="entry name" value="HTH_LYSR"/>
    <property type="match status" value="1"/>
</dbReference>
<dbReference type="Pfam" id="PF03466">
    <property type="entry name" value="LysR_substrate"/>
    <property type="match status" value="1"/>
</dbReference>
<dbReference type="InterPro" id="IPR000847">
    <property type="entry name" value="LysR_HTH_N"/>
</dbReference>
<name>A0AAD1KEN3_9GAMM</name>
<feature type="domain" description="HTH lysR-type" evidence="5">
    <location>
        <begin position="6"/>
        <end position="63"/>
    </location>
</feature>
<dbReference type="InterPro" id="IPR036388">
    <property type="entry name" value="WH-like_DNA-bd_sf"/>
</dbReference>
<evidence type="ECO:0000259" key="5">
    <source>
        <dbReference type="PROSITE" id="PS50931"/>
    </source>
</evidence>
<dbReference type="SUPFAM" id="SSF53850">
    <property type="entry name" value="Periplasmic binding protein-like II"/>
    <property type="match status" value="1"/>
</dbReference>